<keyword evidence="2 4" id="KW-0456">Lyase</keyword>
<dbReference type="RefSeq" id="WP_011808234.1">
    <property type="nucleotide sequence ID" value="NC_008786.1"/>
</dbReference>
<dbReference type="EC" id="4.2.1.17" evidence="4"/>
<gene>
    <name evidence="4" type="ordered locus">Veis_0429</name>
</gene>
<dbReference type="Pfam" id="PF00378">
    <property type="entry name" value="ECH_1"/>
    <property type="match status" value="1"/>
</dbReference>
<protein>
    <submittedName>
        <fullName evidence="4">Short chain enoyl-CoA hydratase</fullName>
        <ecNumber evidence="4">4.2.1.17</ecNumber>
    </submittedName>
</protein>
<dbReference type="InterPro" id="IPR029045">
    <property type="entry name" value="ClpP/crotonase-like_dom_sf"/>
</dbReference>
<dbReference type="GO" id="GO:0006635">
    <property type="term" value="P:fatty acid beta-oxidation"/>
    <property type="evidence" value="ECO:0007669"/>
    <property type="project" value="TreeGrafter"/>
</dbReference>
<dbReference type="AlphaFoldDB" id="A1WF10"/>
<dbReference type="InterPro" id="IPR018376">
    <property type="entry name" value="Enoyl-CoA_hyd/isom_CS"/>
</dbReference>
<dbReference type="Gene3D" id="1.10.12.10">
    <property type="entry name" value="Lyase 2-enoyl-coa Hydratase, Chain A, domain 2"/>
    <property type="match status" value="1"/>
</dbReference>
<name>A1WF10_VEREI</name>
<dbReference type="CDD" id="cd06558">
    <property type="entry name" value="crotonase-like"/>
    <property type="match status" value="1"/>
</dbReference>
<dbReference type="HOGENOM" id="CLU_009834_7_3_4"/>
<dbReference type="Proteomes" id="UP000000374">
    <property type="component" value="Chromosome"/>
</dbReference>
<dbReference type="OrthoDB" id="9777711at2"/>
<evidence type="ECO:0000313" key="5">
    <source>
        <dbReference type="Proteomes" id="UP000000374"/>
    </source>
</evidence>
<comment type="similarity">
    <text evidence="1 3">Belongs to the enoyl-CoA hydratase/isomerase family.</text>
</comment>
<dbReference type="Gene3D" id="3.90.226.10">
    <property type="entry name" value="2-enoyl-CoA Hydratase, Chain A, domain 1"/>
    <property type="match status" value="1"/>
</dbReference>
<dbReference type="STRING" id="391735.Veis_0429"/>
<proteinExistence type="inferred from homology"/>
<dbReference type="InterPro" id="IPR001753">
    <property type="entry name" value="Enoyl-CoA_hydra/iso"/>
</dbReference>
<sequence length="262" mass="28161">MSSRSDGTLATRDVHFDRRGAVAHILIDRPGVMNALAPATMEKLADAFLRAERDPEVRVIVIRGAGERAFSAGVDLGVTREALVHPMKRETRNLHEIILETEKPTIAAINGVCIGAGCEIALACDLRIAVKEARFGQTEAKVGMGGNFAAVLLPQLLPRALAMELLYTGRLFSADEAFGWGLLNRVVDASELDSAAADMANSIAANAPLTVRKLKATLIRSHGLPLSAALRLDAGPDPYNSQDRMEGALAFKEKRAPRFRGI</sequence>
<dbReference type="InterPro" id="IPR014748">
    <property type="entry name" value="Enoyl-CoA_hydra_C"/>
</dbReference>
<dbReference type="EMBL" id="CP000542">
    <property type="protein sequence ID" value="ABM56217.1"/>
    <property type="molecule type" value="Genomic_DNA"/>
</dbReference>
<dbReference type="SUPFAM" id="SSF52096">
    <property type="entry name" value="ClpP/crotonase"/>
    <property type="match status" value="1"/>
</dbReference>
<evidence type="ECO:0000256" key="1">
    <source>
        <dbReference type="ARBA" id="ARBA00005254"/>
    </source>
</evidence>
<evidence type="ECO:0000256" key="3">
    <source>
        <dbReference type="RuleBase" id="RU003707"/>
    </source>
</evidence>
<dbReference type="GO" id="GO:0004300">
    <property type="term" value="F:enoyl-CoA hydratase activity"/>
    <property type="evidence" value="ECO:0007669"/>
    <property type="project" value="UniProtKB-EC"/>
</dbReference>
<dbReference type="eggNOG" id="COG1024">
    <property type="taxonomic scope" value="Bacteria"/>
</dbReference>
<dbReference type="PROSITE" id="PS00166">
    <property type="entry name" value="ENOYL_COA_HYDRATASE"/>
    <property type="match status" value="1"/>
</dbReference>
<keyword evidence="5" id="KW-1185">Reference proteome</keyword>
<accession>A1WF10</accession>
<dbReference type="PANTHER" id="PTHR11941:SF54">
    <property type="entry name" value="ENOYL-COA HYDRATASE, MITOCHONDRIAL"/>
    <property type="match status" value="1"/>
</dbReference>
<reference evidence="5" key="1">
    <citation type="submission" date="2006-12" db="EMBL/GenBank/DDBJ databases">
        <title>Complete sequence of chromosome 1 of Verminephrobacter eiseniae EF01-2.</title>
        <authorList>
            <person name="Copeland A."/>
            <person name="Lucas S."/>
            <person name="Lapidus A."/>
            <person name="Barry K."/>
            <person name="Detter J.C."/>
            <person name="Glavina del Rio T."/>
            <person name="Dalin E."/>
            <person name="Tice H."/>
            <person name="Pitluck S."/>
            <person name="Chertkov O."/>
            <person name="Brettin T."/>
            <person name="Bruce D."/>
            <person name="Han C."/>
            <person name="Tapia R."/>
            <person name="Gilna P."/>
            <person name="Schmutz J."/>
            <person name="Larimer F."/>
            <person name="Land M."/>
            <person name="Hauser L."/>
            <person name="Kyrpides N."/>
            <person name="Kim E."/>
            <person name="Stahl D."/>
            <person name="Richardson P."/>
        </authorList>
    </citation>
    <scope>NUCLEOTIDE SEQUENCE [LARGE SCALE GENOMIC DNA]</scope>
    <source>
        <strain evidence="5">EF01-2</strain>
    </source>
</reference>
<evidence type="ECO:0000256" key="2">
    <source>
        <dbReference type="ARBA" id="ARBA00023239"/>
    </source>
</evidence>
<dbReference type="GeneID" id="76459156"/>
<evidence type="ECO:0000313" key="4">
    <source>
        <dbReference type="EMBL" id="ABM56217.1"/>
    </source>
</evidence>
<dbReference type="KEGG" id="vei:Veis_0429"/>
<dbReference type="PANTHER" id="PTHR11941">
    <property type="entry name" value="ENOYL-COA HYDRATASE-RELATED"/>
    <property type="match status" value="1"/>
</dbReference>
<organism evidence="4 5">
    <name type="scientific">Verminephrobacter eiseniae (strain EF01-2)</name>
    <dbReference type="NCBI Taxonomy" id="391735"/>
    <lineage>
        <taxon>Bacteria</taxon>
        <taxon>Pseudomonadati</taxon>
        <taxon>Pseudomonadota</taxon>
        <taxon>Betaproteobacteria</taxon>
        <taxon>Burkholderiales</taxon>
        <taxon>Comamonadaceae</taxon>
        <taxon>Verminephrobacter</taxon>
    </lineage>
</organism>